<evidence type="ECO:0000313" key="14">
    <source>
        <dbReference type="Proteomes" id="UP000549009"/>
    </source>
</evidence>
<evidence type="ECO:0000313" key="13">
    <source>
        <dbReference type="Proteomes" id="UP000326505"/>
    </source>
</evidence>
<dbReference type="RefSeq" id="WP_150514989.1">
    <property type="nucleotide sequence ID" value="NZ_BMSQ01000009.1"/>
</dbReference>
<dbReference type="GO" id="GO:0000160">
    <property type="term" value="P:phosphorelay signal transduction system"/>
    <property type="evidence" value="ECO:0007669"/>
    <property type="project" value="UniProtKB-KW"/>
</dbReference>
<feature type="transmembrane region" description="Helical" evidence="10">
    <location>
        <begin position="121"/>
        <end position="140"/>
    </location>
</feature>
<feature type="transmembrane region" description="Helical" evidence="10">
    <location>
        <begin position="92"/>
        <end position="109"/>
    </location>
</feature>
<accession>A0A5P2XHW4</accession>
<comment type="subcellular location">
    <subcellularLocation>
        <location evidence="1">Cell membrane</location>
        <topology evidence="1">Multi-pass membrane protein</topology>
    </subcellularLocation>
</comment>
<feature type="transmembrane region" description="Helical" evidence="10">
    <location>
        <begin position="227"/>
        <end position="252"/>
    </location>
</feature>
<dbReference type="PANTHER" id="PTHR24421">
    <property type="entry name" value="NITRATE/NITRITE SENSOR PROTEIN NARX-RELATED"/>
    <property type="match status" value="1"/>
</dbReference>
<keyword evidence="3" id="KW-0808">Transferase</keyword>
<protein>
    <submittedName>
        <fullName evidence="11">Signal transduction histidine kinase</fullName>
    </submittedName>
</protein>
<dbReference type="Gene3D" id="3.30.565.10">
    <property type="entry name" value="Histidine kinase-like ATPase, C-terminal domain"/>
    <property type="match status" value="1"/>
</dbReference>
<evidence type="ECO:0000256" key="7">
    <source>
        <dbReference type="ARBA" id="ARBA00023012"/>
    </source>
</evidence>
<feature type="transmembrane region" description="Helical" evidence="10">
    <location>
        <begin position="171"/>
        <end position="189"/>
    </location>
</feature>
<name>A0A5P2XHW4_STRST</name>
<evidence type="ECO:0000256" key="4">
    <source>
        <dbReference type="ARBA" id="ARBA00022692"/>
    </source>
</evidence>
<evidence type="ECO:0000256" key="10">
    <source>
        <dbReference type="SAM" id="Phobius"/>
    </source>
</evidence>
<evidence type="ECO:0000256" key="9">
    <source>
        <dbReference type="SAM" id="MobiDB-lite"/>
    </source>
</evidence>
<reference evidence="12 13" key="1">
    <citation type="submission" date="2017-09" db="EMBL/GenBank/DDBJ databases">
        <authorList>
            <person name="Lee N."/>
            <person name="Cho B.-K."/>
        </authorList>
    </citation>
    <scope>NUCLEOTIDE SEQUENCE [LARGE SCALE GENOMIC DNA]</scope>
    <source>
        <strain evidence="12 13">ATCC 27465</strain>
    </source>
</reference>
<dbReference type="Proteomes" id="UP000549009">
    <property type="component" value="Unassembled WGS sequence"/>
</dbReference>
<dbReference type="GO" id="GO:0005886">
    <property type="term" value="C:plasma membrane"/>
    <property type="evidence" value="ECO:0007669"/>
    <property type="project" value="UniProtKB-SubCell"/>
</dbReference>
<evidence type="ECO:0000256" key="6">
    <source>
        <dbReference type="ARBA" id="ARBA00022989"/>
    </source>
</evidence>
<dbReference type="GO" id="GO:0016301">
    <property type="term" value="F:kinase activity"/>
    <property type="evidence" value="ECO:0007669"/>
    <property type="project" value="UniProtKB-KW"/>
</dbReference>
<feature type="transmembrane region" description="Helical" evidence="10">
    <location>
        <begin position="51"/>
        <end position="72"/>
    </location>
</feature>
<sequence length="682" mass="72807">MGVATFTLVLPTQSAPRPEWHTWELAIGEPIALVAYSYPGFVVARQRPGNPIGWLLLVSGFGGLLDALGHAYTDYGYRRHITGVALSGWVSNWAFALNLFPLFLLLLAFPDAQLSAGRIRFAAWYVSACGLLVALSASVIPGPVDQDYYPTLENQFGISALTFLARYEGPLSFFLVACPFLLSAYLLLWRFRQSSGPTRQQFKWIAFAVLVDTVVAVGTFLVDRDAWFTAAVNLMLVVFSICLALAIVRHGLFDIDRLLNRSLVYLSLTGCVIGLHVGVVGLSGLLLRQSAPGLASLLSTGVVALALQPLRNALQKTASRVVYGLRDDPYAALAGLARRLEAVGAPARVLPEAAATVAEALHLPYVAVELDGPTRTGRVRAVTAAYGAEAPIALRFALSHQGTEIGALTVAARSTDERFSASDLRLLRDAALHIAQAAANVRLSLDVQHSQERAVAARAEERRHLAKALREGVGPALGDATGAVDAAATLVRTDPGRGPELLAAALERIREGTENLRRISMELRSPVDQLGLREAMLSYLDRVPLAVRITLPDDIPPLPAAVEEATYRILTEAMANALQRGQADGVHVSFELAARHITLTVTADGPDPPTVDQRVADLAPALELATQIGGTCEVRRSAGGGTECTARLPRRLPGSALPEAREAPPLQPGTGRHEGDRAGGGP</sequence>
<dbReference type="InterPro" id="IPR050482">
    <property type="entry name" value="Sensor_HK_TwoCompSys"/>
</dbReference>
<keyword evidence="4 10" id="KW-0812">Transmembrane</keyword>
<dbReference type="EMBL" id="JACHJD010000002">
    <property type="protein sequence ID" value="MBB5102374.1"/>
    <property type="molecule type" value="Genomic_DNA"/>
</dbReference>
<keyword evidence="8 10" id="KW-0472">Membrane</keyword>
<dbReference type="KEGG" id="sspb:CP982_40080"/>
<feature type="transmembrane region" description="Helical" evidence="10">
    <location>
        <begin position="264"/>
        <end position="287"/>
    </location>
</feature>
<feature type="compositionally biased region" description="Basic and acidic residues" evidence="9">
    <location>
        <begin position="671"/>
        <end position="682"/>
    </location>
</feature>
<dbReference type="PANTHER" id="PTHR24421:SF37">
    <property type="entry name" value="SENSOR HISTIDINE KINASE NARS"/>
    <property type="match status" value="1"/>
</dbReference>
<feature type="transmembrane region" description="Helical" evidence="10">
    <location>
        <begin position="201"/>
        <end position="221"/>
    </location>
</feature>
<evidence type="ECO:0000256" key="5">
    <source>
        <dbReference type="ARBA" id="ARBA00022777"/>
    </source>
</evidence>
<organism evidence="12 13">
    <name type="scientific">Streptomyces spectabilis</name>
    <dbReference type="NCBI Taxonomy" id="68270"/>
    <lineage>
        <taxon>Bacteria</taxon>
        <taxon>Bacillati</taxon>
        <taxon>Actinomycetota</taxon>
        <taxon>Actinomycetes</taxon>
        <taxon>Kitasatosporales</taxon>
        <taxon>Streptomycetaceae</taxon>
        <taxon>Streptomyces</taxon>
    </lineage>
</organism>
<evidence type="ECO:0000256" key="8">
    <source>
        <dbReference type="ARBA" id="ARBA00023136"/>
    </source>
</evidence>
<keyword evidence="5 11" id="KW-0418">Kinase</keyword>
<feature type="transmembrane region" description="Helical" evidence="10">
    <location>
        <begin position="24"/>
        <end position="44"/>
    </location>
</feature>
<proteinExistence type="predicted"/>
<dbReference type="OrthoDB" id="227596at2"/>
<dbReference type="SUPFAM" id="SSF55874">
    <property type="entry name" value="ATPase domain of HSP90 chaperone/DNA topoisomerase II/histidine kinase"/>
    <property type="match status" value="1"/>
</dbReference>
<dbReference type="EMBL" id="CP023690">
    <property type="protein sequence ID" value="QEV64131.1"/>
    <property type="molecule type" value="Genomic_DNA"/>
</dbReference>
<dbReference type="AlphaFoldDB" id="A0A5P2XHW4"/>
<gene>
    <name evidence="12" type="ORF">CP982_40080</name>
    <name evidence="11" type="ORF">FHS40_001427</name>
</gene>
<keyword evidence="14" id="KW-1185">Reference proteome</keyword>
<dbReference type="Proteomes" id="UP000326505">
    <property type="component" value="Chromosome"/>
</dbReference>
<keyword evidence="2" id="KW-1003">Cell membrane</keyword>
<keyword evidence="6 10" id="KW-1133">Transmembrane helix</keyword>
<evidence type="ECO:0000256" key="1">
    <source>
        <dbReference type="ARBA" id="ARBA00004651"/>
    </source>
</evidence>
<reference evidence="11 14" key="2">
    <citation type="submission" date="2020-08" db="EMBL/GenBank/DDBJ databases">
        <title>Genomic Encyclopedia of Type Strains, Phase III (KMG-III): the genomes of soil and plant-associated and newly described type strains.</title>
        <authorList>
            <person name="Whitman W."/>
        </authorList>
    </citation>
    <scope>NUCLEOTIDE SEQUENCE [LARGE SCALE GENOMIC DNA]</scope>
    <source>
        <strain evidence="11 14">CECT 3146</strain>
    </source>
</reference>
<evidence type="ECO:0000313" key="12">
    <source>
        <dbReference type="EMBL" id="QEV64131.1"/>
    </source>
</evidence>
<dbReference type="InterPro" id="IPR036890">
    <property type="entry name" value="HATPase_C_sf"/>
</dbReference>
<evidence type="ECO:0000313" key="11">
    <source>
        <dbReference type="EMBL" id="MBB5102374.1"/>
    </source>
</evidence>
<feature type="region of interest" description="Disordered" evidence="9">
    <location>
        <begin position="636"/>
        <end position="682"/>
    </location>
</feature>
<evidence type="ECO:0000256" key="2">
    <source>
        <dbReference type="ARBA" id="ARBA00022475"/>
    </source>
</evidence>
<evidence type="ECO:0000256" key="3">
    <source>
        <dbReference type="ARBA" id="ARBA00022679"/>
    </source>
</evidence>
<keyword evidence="7" id="KW-0902">Two-component regulatory system</keyword>